<sequence>MIKSKIAQMIQTTVWRVFALPFGKKTNNVRFVFKFVLSCLILVLILAPVGGIRYERAAVPGERLAALEAKEITGPELELQLNSEFWRLLSGEELELLAELRREGGSVRRVVPLEHLYPQLRSMESIDSRNSQGELLGIEVRDLSRSYLQIGQNGALTLVVAGEIQQNPWQLNIYGEPWPPATLRIWMEENFERPFLLSELETYRRFHNLEIEVRVVKSLVRALGQVVQKSTEQLLPDMILADRKTMAMLRGLLQNVPTKESKEENTLAYLELFTNNEQYYSSSLALEPYSLIYNTKLLELSSPENPGSHLRLSDLFGHLETLSAKNRDAGTRPYFLAFGDDSMPISLLLYSFLQSVDFSKFSFESRRGLDVGLQYLREQGGKGLLRRIDYTEERFAKGDIAVMMSRTGNLSNILSLAKTGSGGQNHIQMAKLPYNDLSGNDMPEYSGVWGLSILRDSKVKPQAEGLRRYLLRGAVQGRFDLRLGILPSNTVYYPFYQGSAHYGLLPKGELRYTMSKEELWEHGIERRNTFRRIEELDRLFRDRISLLLKSNIGLDRLLGDMQQQWEQEVVEERRLLFLR</sequence>
<protein>
    <recommendedName>
        <fullName evidence="3">Extracellular solute-binding protein</fullName>
    </recommendedName>
</protein>
<evidence type="ECO:0000313" key="1">
    <source>
        <dbReference type="EMBL" id="WGK68126.1"/>
    </source>
</evidence>
<dbReference type="RefSeq" id="WP_326926292.1">
    <property type="nucleotide sequence ID" value="NZ_CP123443.1"/>
</dbReference>
<name>A0ABY8ME64_9SPIO</name>
<dbReference type="Gene3D" id="3.40.190.10">
    <property type="entry name" value="Periplasmic binding protein-like II"/>
    <property type="match status" value="1"/>
</dbReference>
<proteinExistence type="predicted"/>
<accession>A0ABY8ME64</accession>
<keyword evidence="2" id="KW-1185">Reference proteome</keyword>
<evidence type="ECO:0008006" key="3">
    <source>
        <dbReference type="Google" id="ProtNLM"/>
    </source>
</evidence>
<dbReference type="Proteomes" id="UP001228690">
    <property type="component" value="Chromosome"/>
</dbReference>
<gene>
    <name evidence="1" type="ORF">P0082_06475</name>
</gene>
<evidence type="ECO:0000313" key="2">
    <source>
        <dbReference type="Proteomes" id="UP001228690"/>
    </source>
</evidence>
<organism evidence="1 2">
    <name type="scientific">Candidatus Haliotispira prima</name>
    <dbReference type="NCBI Taxonomy" id="3034016"/>
    <lineage>
        <taxon>Bacteria</taxon>
        <taxon>Pseudomonadati</taxon>
        <taxon>Spirochaetota</taxon>
        <taxon>Spirochaetia</taxon>
        <taxon>Spirochaetales</taxon>
        <taxon>Spirochaetaceae</taxon>
        <taxon>Candidatus Haliotispira</taxon>
    </lineage>
</organism>
<dbReference type="SUPFAM" id="SSF53850">
    <property type="entry name" value="Periplasmic binding protein-like II"/>
    <property type="match status" value="1"/>
</dbReference>
<reference evidence="1 2" key="1">
    <citation type="submission" date="2023-04" db="EMBL/GenBank/DDBJ databases">
        <title>Spirochaete genome identified in red abalone sample constitutes a novel genus.</title>
        <authorList>
            <person name="Sharma S.P."/>
            <person name="Purcell C.M."/>
            <person name="Hyde J.R."/>
            <person name="Severin A.J."/>
        </authorList>
    </citation>
    <scope>NUCLEOTIDE SEQUENCE [LARGE SCALE GENOMIC DNA]</scope>
    <source>
        <strain evidence="1 2">SP-2023</strain>
    </source>
</reference>
<dbReference type="EMBL" id="CP123443">
    <property type="protein sequence ID" value="WGK68126.1"/>
    <property type="molecule type" value="Genomic_DNA"/>
</dbReference>